<sequence length="549" mass="59833">MEFGTRQNAAQRLQSRALMGSCILFAASAMPLDAAASQIETDDPDLKMRWDNTVKYSNAFRLRERSERIMSDARTDDGDRNFGKGLISNRVDLFSEFDLSYRNFGGRISAAGWYDSVYHGSNDNNSPWTRNTNGLPSNEFSRETRRRMGGKLELFDAFVFGKGEIGGLAGTVRAGRHSVIFGETLFFGANGIANAQGPIDLVKLLAVPGTQFKEVLRPVPQISGQLQLGSGLSLSAYYQFGWAKTILPPAGSYLSTLDLVGEGAESALPGGIFPRGPDLKPKNSGQWGMQLRYRIESLDADLGLYAARYHDKTPQLYLTLDPAFTPSHLVHAYAQGIKTYGASLSKTVGEANISAEVSVRRGAPLVTDPQTILPTAPKDNVAHPAYAIGNTLHANLSMVYNVPKSPLWDSGFLLGELAWNRTLSVRANAAALDPNTTRSALALRLLFLPTYYQVLPGLDLTIPIGLGYVPKGKSSAVFAFNGGVQRGGDVSIGITGNYRNTWEFGINYVHYLGRADSFLTPPNSQTAVLSYGQALKDRNFVSFNVKRTF</sequence>
<proteinExistence type="predicted"/>
<dbReference type="Pfam" id="PF06980">
    <property type="entry name" value="DUF1302"/>
    <property type="match status" value="1"/>
</dbReference>
<dbReference type="Proteomes" id="UP000326780">
    <property type="component" value="Chromosome"/>
</dbReference>
<dbReference type="InterPro" id="IPR010727">
    <property type="entry name" value="DUF1302"/>
</dbReference>
<evidence type="ECO:0000313" key="1">
    <source>
        <dbReference type="EMBL" id="QFZ85171.1"/>
    </source>
</evidence>
<name>A0A5Q0M695_VARPD</name>
<gene>
    <name evidence="1" type="ORF">GFK26_21620</name>
</gene>
<dbReference type="AlphaFoldDB" id="A0A5Q0M695"/>
<protein>
    <submittedName>
        <fullName evidence="1">DUF1302 family protein</fullName>
    </submittedName>
</protein>
<dbReference type="EMBL" id="CP045644">
    <property type="protein sequence ID" value="QFZ85171.1"/>
    <property type="molecule type" value="Genomic_DNA"/>
</dbReference>
<dbReference type="RefSeq" id="WP_153283789.1">
    <property type="nucleotide sequence ID" value="NZ_CP045644.1"/>
</dbReference>
<reference evidence="1 2" key="1">
    <citation type="submission" date="2019-10" db="EMBL/GenBank/DDBJ databases">
        <title>Complete genome sequence of Variovorax paradoxus 5C-2.</title>
        <authorList>
            <person name="Gogoleva N.E."/>
            <person name="Balkin A.S."/>
        </authorList>
    </citation>
    <scope>NUCLEOTIDE SEQUENCE [LARGE SCALE GENOMIC DNA]</scope>
    <source>
        <strain evidence="1 2">5C-2</strain>
    </source>
</reference>
<dbReference type="SUPFAM" id="SSF56935">
    <property type="entry name" value="Porins"/>
    <property type="match status" value="1"/>
</dbReference>
<organism evidence="1 2">
    <name type="scientific">Variovorax paradoxus</name>
    <dbReference type="NCBI Taxonomy" id="34073"/>
    <lineage>
        <taxon>Bacteria</taxon>
        <taxon>Pseudomonadati</taxon>
        <taxon>Pseudomonadota</taxon>
        <taxon>Betaproteobacteria</taxon>
        <taxon>Burkholderiales</taxon>
        <taxon>Comamonadaceae</taxon>
        <taxon>Variovorax</taxon>
    </lineage>
</organism>
<accession>A0A5Q0M695</accession>
<evidence type="ECO:0000313" key="2">
    <source>
        <dbReference type="Proteomes" id="UP000326780"/>
    </source>
</evidence>